<feature type="compositionally biased region" description="Basic residues" evidence="1">
    <location>
        <begin position="112"/>
        <end position="121"/>
    </location>
</feature>
<keyword evidence="2" id="KW-0812">Transmembrane</keyword>
<keyword evidence="2" id="KW-1133">Transmembrane helix</keyword>
<keyword evidence="4" id="KW-1185">Reference proteome</keyword>
<protein>
    <submittedName>
        <fullName evidence="3">Uncharacterized protein</fullName>
    </submittedName>
</protein>
<organism evidence="3 4">
    <name type="scientific">Mycena maculata</name>
    <dbReference type="NCBI Taxonomy" id="230809"/>
    <lineage>
        <taxon>Eukaryota</taxon>
        <taxon>Fungi</taxon>
        <taxon>Dikarya</taxon>
        <taxon>Basidiomycota</taxon>
        <taxon>Agaricomycotina</taxon>
        <taxon>Agaricomycetes</taxon>
        <taxon>Agaricomycetidae</taxon>
        <taxon>Agaricales</taxon>
        <taxon>Marasmiineae</taxon>
        <taxon>Mycenaceae</taxon>
        <taxon>Mycena</taxon>
    </lineage>
</organism>
<evidence type="ECO:0000313" key="4">
    <source>
        <dbReference type="Proteomes" id="UP001215280"/>
    </source>
</evidence>
<dbReference type="AlphaFoldDB" id="A0AAD7MVQ0"/>
<evidence type="ECO:0000256" key="1">
    <source>
        <dbReference type="SAM" id="MobiDB-lite"/>
    </source>
</evidence>
<evidence type="ECO:0000313" key="3">
    <source>
        <dbReference type="EMBL" id="KAJ7735078.1"/>
    </source>
</evidence>
<feature type="region of interest" description="Disordered" evidence="1">
    <location>
        <begin position="135"/>
        <end position="159"/>
    </location>
</feature>
<feature type="transmembrane region" description="Helical" evidence="2">
    <location>
        <begin position="39"/>
        <end position="57"/>
    </location>
</feature>
<reference evidence="3" key="1">
    <citation type="submission" date="2023-03" db="EMBL/GenBank/DDBJ databases">
        <title>Massive genome expansion in bonnet fungi (Mycena s.s.) driven by repeated elements and novel gene families across ecological guilds.</title>
        <authorList>
            <consortium name="Lawrence Berkeley National Laboratory"/>
            <person name="Harder C.B."/>
            <person name="Miyauchi S."/>
            <person name="Viragh M."/>
            <person name="Kuo A."/>
            <person name="Thoen E."/>
            <person name="Andreopoulos B."/>
            <person name="Lu D."/>
            <person name="Skrede I."/>
            <person name="Drula E."/>
            <person name="Henrissat B."/>
            <person name="Morin E."/>
            <person name="Kohler A."/>
            <person name="Barry K."/>
            <person name="LaButti K."/>
            <person name="Morin E."/>
            <person name="Salamov A."/>
            <person name="Lipzen A."/>
            <person name="Mereny Z."/>
            <person name="Hegedus B."/>
            <person name="Baldrian P."/>
            <person name="Stursova M."/>
            <person name="Weitz H."/>
            <person name="Taylor A."/>
            <person name="Grigoriev I.V."/>
            <person name="Nagy L.G."/>
            <person name="Martin F."/>
            <person name="Kauserud H."/>
        </authorList>
    </citation>
    <scope>NUCLEOTIDE SEQUENCE</scope>
    <source>
        <strain evidence="3">CBHHK188m</strain>
    </source>
</reference>
<name>A0AAD7MVQ0_9AGAR</name>
<feature type="region of interest" description="Disordered" evidence="1">
    <location>
        <begin position="96"/>
        <end position="121"/>
    </location>
</feature>
<proteinExistence type="predicted"/>
<keyword evidence="2" id="KW-0472">Membrane</keyword>
<accession>A0AAD7MVQ0</accession>
<evidence type="ECO:0000256" key="2">
    <source>
        <dbReference type="SAM" id="Phobius"/>
    </source>
</evidence>
<dbReference type="EMBL" id="JARJLG010000157">
    <property type="protein sequence ID" value="KAJ7735078.1"/>
    <property type="molecule type" value="Genomic_DNA"/>
</dbReference>
<comment type="caution">
    <text evidence="3">The sequence shown here is derived from an EMBL/GenBank/DDBJ whole genome shotgun (WGS) entry which is preliminary data.</text>
</comment>
<gene>
    <name evidence="3" type="ORF">DFH07DRAFT_780095</name>
</gene>
<sequence>MYDAVIIDAHRCSVKITAYGNHHIWKCAGNNNKGLTKDTALLLMGIYGGIPILIRGVHVKGPMLQNMLQFMLQICCRGLVKKKYGRGGGIVDGAPDSGAPSLMAHPTAGGRAGRKKKKKKKMQIEGGIDAIIGANGARARPPKTGKDTQIPAETGFGMI</sequence>
<dbReference type="Proteomes" id="UP001215280">
    <property type="component" value="Unassembled WGS sequence"/>
</dbReference>